<evidence type="ECO:0000256" key="1">
    <source>
        <dbReference type="ARBA" id="ARBA00004370"/>
    </source>
</evidence>
<protein>
    <submittedName>
        <fullName evidence="8">Dynamin family protein</fullName>
    </submittedName>
</protein>
<keyword evidence="9" id="KW-1185">Reference proteome</keyword>
<accession>A0ABU8SXZ6</accession>
<feature type="domain" description="Dynamin N-terminal" evidence="7">
    <location>
        <begin position="64"/>
        <end position="296"/>
    </location>
</feature>
<dbReference type="SUPFAM" id="SSF52540">
    <property type="entry name" value="P-loop containing nucleoside triphosphate hydrolases"/>
    <property type="match status" value="1"/>
</dbReference>
<evidence type="ECO:0000313" key="9">
    <source>
        <dbReference type="Proteomes" id="UP001377972"/>
    </source>
</evidence>
<dbReference type="Proteomes" id="UP001377972">
    <property type="component" value="Unassembled WGS sequence"/>
</dbReference>
<dbReference type="InterPro" id="IPR045063">
    <property type="entry name" value="Dynamin_N"/>
</dbReference>
<evidence type="ECO:0000256" key="3">
    <source>
        <dbReference type="ARBA" id="ARBA00022801"/>
    </source>
</evidence>
<name>A0ABU8SXZ6_9GAMM</name>
<evidence type="ECO:0000256" key="4">
    <source>
        <dbReference type="ARBA" id="ARBA00023134"/>
    </source>
</evidence>
<dbReference type="Pfam" id="PF00350">
    <property type="entry name" value="Dynamin_N"/>
    <property type="match status" value="1"/>
</dbReference>
<evidence type="ECO:0000259" key="7">
    <source>
        <dbReference type="Pfam" id="PF00350"/>
    </source>
</evidence>
<sequence>MITDYKSRKNEVLSSYEQVEILIEEIKDNAQRAEMPNPLERLEPLLIDIRNKAEKVRADRFSLMIAGESKSGKSTFINAYLGVELLPMDVKQCTSAIIEIKNGEEFCVQATYADGRRKDISGDSAAREFLKKNAALDDEYRDIPVPTINSEILVKSGLKAKRKGLNISVPKGEVEDLLNAPEVQEANIHNIPMETYKKKIRDYIQEKMNNWQDIVTKIEVIFPFGEEMQGIEIIDSPGVCARGGVAEITSQYIENADAIIFLKPVSGQALESTQFNQFMRNTSVTRNKNALFLVLTRSTSVTDEDLRRLEAEAYQQFSNLDKRNILFVDSKAELYAKKFSPLNDDERLAELMKLNNAGRMEDFLKNAWSSKNDPFNPGYKDFISDLCEKSRFSQVNSALDTFGRKAHYILLGSLLDSICSLYKTLHSDLTDQIDMFRQKAESPQELAKKIAILKKELDGINNKMYKGVDNEVRRFRGDDGIIRIKANKAVKDFKNQVSKIDYHSTDAFNELERQSIKKIDDFTGLTETLQRNVVDEFDKKLESLSNNSAISFESLKPNFTEDTFNKIKDLTESEAKESKPFKEGVTFTETKWRSVYSQNKHFDLIKTNILSRIETIKNDLIEHLETFTENIRTRYIEELSKNADAKKKELDAIIEAKATAEQIKELINDLTTLTEQISSAKSEAKKIKGGIVKNVQ</sequence>
<dbReference type="RefSeq" id="WP_339981842.1">
    <property type="nucleotide sequence ID" value="NZ_JAQPZS010000021.1"/>
</dbReference>
<evidence type="ECO:0000256" key="2">
    <source>
        <dbReference type="ARBA" id="ARBA00022741"/>
    </source>
</evidence>
<reference evidence="8 9" key="1">
    <citation type="submission" date="2023-01" db="EMBL/GenBank/DDBJ databases">
        <title>Trichodesmium-associated heterotrophic epibiont bacteria.</title>
        <authorList>
            <person name="Cleveland C.S."/>
            <person name="Webb E.A."/>
        </authorList>
    </citation>
    <scope>NUCLEOTIDE SEQUENCE [LARGE SCALE GENOMIC DNA]</scope>
    <source>
        <strain evidence="8 9">USCH2</strain>
    </source>
</reference>
<organism evidence="8 9">
    <name type="scientific">Pseudoalteromonas lipolytica</name>
    <dbReference type="NCBI Taxonomy" id="570156"/>
    <lineage>
        <taxon>Bacteria</taxon>
        <taxon>Pseudomonadati</taxon>
        <taxon>Pseudomonadota</taxon>
        <taxon>Gammaproteobacteria</taxon>
        <taxon>Alteromonadales</taxon>
        <taxon>Pseudoalteromonadaceae</taxon>
        <taxon>Pseudoalteromonas</taxon>
    </lineage>
</organism>
<gene>
    <name evidence="8" type="ORF">PQI24_17835</name>
</gene>
<evidence type="ECO:0000313" key="8">
    <source>
        <dbReference type="EMBL" id="MEJ6497906.1"/>
    </source>
</evidence>
<comment type="caution">
    <text evidence="8">The sequence shown here is derived from an EMBL/GenBank/DDBJ whole genome shotgun (WGS) entry which is preliminary data.</text>
</comment>
<dbReference type="PANTHER" id="PTHR10465:SF0">
    <property type="entry name" value="SARCALUMENIN"/>
    <property type="match status" value="1"/>
</dbReference>
<evidence type="ECO:0000256" key="5">
    <source>
        <dbReference type="ARBA" id="ARBA00023136"/>
    </source>
</evidence>
<keyword evidence="3" id="KW-0378">Hydrolase</keyword>
<dbReference type="PANTHER" id="PTHR10465">
    <property type="entry name" value="TRANSMEMBRANE GTPASE FZO1"/>
    <property type="match status" value="1"/>
</dbReference>
<keyword evidence="2" id="KW-0547">Nucleotide-binding</keyword>
<comment type="subcellular location">
    <subcellularLocation>
        <location evidence="1">Membrane</location>
    </subcellularLocation>
</comment>
<dbReference type="EMBL" id="JAQPZS010000021">
    <property type="protein sequence ID" value="MEJ6497906.1"/>
    <property type="molecule type" value="Genomic_DNA"/>
</dbReference>
<evidence type="ECO:0000256" key="6">
    <source>
        <dbReference type="SAM" id="Coils"/>
    </source>
</evidence>
<dbReference type="InterPro" id="IPR027094">
    <property type="entry name" value="Mitofusin_fam"/>
</dbReference>
<proteinExistence type="predicted"/>
<dbReference type="Gene3D" id="3.40.50.300">
    <property type="entry name" value="P-loop containing nucleotide triphosphate hydrolases"/>
    <property type="match status" value="1"/>
</dbReference>
<feature type="coiled-coil region" evidence="6">
    <location>
        <begin position="636"/>
        <end position="683"/>
    </location>
</feature>
<keyword evidence="5" id="KW-0472">Membrane</keyword>
<keyword evidence="6" id="KW-0175">Coiled coil</keyword>
<dbReference type="InterPro" id="IPR027417">
    <property type="entry name" value="P-loop_NTPase"/>
</dbReference>
<keyword evidence="4" id="KW-0342">GTP-binding</keyword>